<dbReference type="InterPro" id="IPR036113">
    <property type="entry name" value="Asp/Glu-ADT_sf_sub_c"/>
</dbReference>
<name>A0A3B1D095_9ZZZZ</name>
<dbReference type="GO" id="GO:0050566">
    <property type="term" value="F:asparaginyl-tRNA synthase (glutamine-hydrolyzing) activity"/>
    <property type="evidence" value="ECO:0007669"/>
    <property type="project" value="UniProtKB-EC"/>
</dbReference>
<dbReference type="Gene3D" id="1.10.20.60">
    <property type="entry name" value="Glu-tRNAGln amidotransferase C subunit, N-terminal domain"/>
    <property type="match status" value="1"/>
</dbReference>
<dbReference type="EMBL" id="UOGJ01000063">
    <property type="protein sequence ID" value="VAX35519.1"/>
    <property type="molecule type" value="Genomic_DNA"/>
</dbReference>
<accession>A0A3B1D095</accession>
<dbReference type="NCBIfam" id="TIGR00135">
    <property type="entry name" value="gatC"/>
    <property type="match status" value="1"/>
</dbReference>
<gene>
    <name evidence="1" type="ORF">MNBD_UNCLBAC01-1883</name>
</gene>
<dbReference type="EC" id="6.3.5.7" evidence="1"/>
<organism evidence="1">
    <name type="scientific">hydrothermal vent metagenome</name>
    <dbReference type="NCBI Taxonomy" id="652676"/>
    <lineage>
        <taxon>unclassified sequences</taxon>
        <taxon>metagenomes</taxon>
        <taxon>ecological metagenomes</taxon>
    </lineage>
</organism>
<dbReference type="HAMAP" id="MF_00122">
    <property type="entry name" value="GatC"/>
    <property type="match status" value="1"/>
</dbReference>
<proteinExistence type="inferred from homology"/>
<evidence type="ECO:0000313" key="1">
    <source>
        <dbReference type="EMBL" id="VAX35519.1"/>
    </source>
</evidence>
<reference evidence="1" key="1">
    <citation type="submission" date="2018-06" db="EMBL/GenBank/DDBJ databases">
        <authorList>
            <person name="Zhirakovskaya E."/>
        </authorList>
    </citation>
    <scope>NUCLEOTIDE SEQUENCE</scope>
</reference>
<dbReference type="Pfam" id="PF02686">
    <property type="entry name" value="GatC"/>
    <property type="match status" value="1"/>
</dbReference>
<keyword evidence="1" id="KW-0436">Ligase</keyword>
<sequence length="93" mass="10699">MVSENDVRHIGDLARIHLRDDEVAPLTKNLEDIIAYVKQLENLDVTDVEPTSHVLPLKNVYREDEIKPSINRDLLLKTSVKEHNGFFQVPKVI</sequence>
<dbReference type="GO" id="GO:0016740">
    <property type="term" value="F:transferase activity"/>
    <property type="evidence" value="ECO:0007669"/>
    <property type="project" value="UniProtKB-KW"/>
</dbReference>
<dbReference type="GO" id="GO:0050567">
    <property type="term" value="F:glutaminyl-tRNA synthase (glutamine-hydrolyzing) activity"/>
    <property type="evidence" value="ECO:0007669"/>
    <property type="project" value="UniProtKB-EC"/>
</dbReference>
<protein>
    <submittedName>
        <fullName evidence="1">Aspartyl-tRNA(Asn) amidotransferase subunit C @ Glutamyl-tRNA(Gln) amidotransferase subunit C</fullName>
        <ecNumber evidence="1">6.3.5.6</ecNumber>
        <ecNumber evidence="1">6.3.5.7</ecNumber>
    </submittedName>
</protein>
<dbReference type="AlphaFoldDB" id="A0A3B1D095"/>
<dbReference type="PANTHER" id="PTHR15004:SF0">
    <property type="entry name" value="GLUTAMYL-TRNA(GLN) AMIDOTRANSFERASE SUBUNIT C, MITOCHONDRIAL"/>
    <property type="match status" value="1"/>
</dbReference>
<dbReference type="GO" id="GO:0070681">
    <property type="term" value="P:glutaminyl-tRNAGln biosynthesis via transamidation"/>
    <property type="evidence" value="ECO:0007669"/>
    <property type="project" value="TreeGrafter"/>
</dbReference>
<dbReference type="InterPro" id="IPR003837">
    <property type="entry name" value="GatC"/>
</dbReference>
<dbReference type="EC" id="6.3.5.6" evidence="1"/>
<keyword evidence="1" id="KW-0808">Transferase</keyword>
<dbReference type="PANTHER" id="PTHR15004">
    <property type="entry name" value="GLUTAMYL-TRNA(GLN) AMIDOTRANSFERASE SUBUNIT C, MITOCHONDRIAL"/>
    <property type="match status" value="1"/>
</dbReference>
<dbReference type="GO" id="GO:0006450">
    <property type="term" value="P:regulation of translational fidelity"/>
    <property type="evidence" value="ECO:0007669"/>
    <property type="project" value="InterPro"/>
</dbReference>
<dbReference type="SUPFAM" id="SSF141000">
    <property type="entry name" value="Glu-tRNAGln amidotransferase C subunit"/>
    <property type="match status" value="1"/>
</dbReference>